<dbReference type="OrthoDB" id="59941at2759"/>
<evidence type="ECO:0000313" key="11">
    <source>
        <dbReference type="Proteomes" id="UP000266841"/>
    </source>
</evidence>
<dbReference type="Gene3D" id="2.130.10.10">
    <property type="entry name" value="YVTN repeat-like/Quinoprotein amine dehydrogenase"/>
    <property type="match status" value="1"/>
</dbReference>
<dbReference type="PROSITE" id="PS50082">
    <property type="entry name" value="WD_REPEATS_2"/>
    <property type="match status" value="2"/>
</dbReference>
<evidence type="ECO:0000256" key="1">
    <source>
        <dbReference type="ARBA" id="ARBA00022574"/>
    </source>
</evidence>
<keyword evidence="11" id="KW-1185">Reference proteome</keyword>
<dbReference type="InterPro" id="IPR056454">
    <property type="entry name" value="Beta-prop_IP5PC_F"/>
</dbReference>
<evidence type="ECO:0000256" key="8">
    <source>
        <dbReference type="SAM" id="MobiDB-lite"/>
    </source>
</evidence>
<dbReference type="EMBL" id="AGNL01041207">
    <property type="protein sequence ID" value="EJK51688.1"/>
    <property type="molecule type" value="Genomic_DNA"/>
</dbReference>
<keyword evidence="4 7" id="KW-0863">Zinc-finger</keyword>
<evidence type="ECO:0000256" key="6">
    <source>
        <dbReference type="PROSITE-ProRule" id="PRU00221"/>
    </source>
</evidence>
<dbReference type="GO" id="GO:0008270">
    <property type="term" value="F:zinc ion binding"/>
    <property type="evidence" value="ECO:0007669"/>
    <property type="project" value="UniProtKB-KW"/>
</dbReference>
<comment type="caution">
    <text evidence="10">The sequence shown here is derived from an EMBL/GenBank/DDBJ whole genome shotgun (WGS) entry which is preliminary data.</text>
</comment>
<dbReference type="SMART" id="SM00356">
    <property type="entry name" value="ZnF_C3H1"/>
    <property type="match status" value="1"/>
</dbReference>
<organism evidence="10 11">
    <name type="scientific">Thalassiosira oceanica</name>
    <name type="common">Marine diatom</name>
    <dbReference type="NCBI Taxonomy" id="159749"/>
    <lineage>
        <taxon>Eukaryota</taxon>
        <taxon>Sar</taxon>
        <taxon>Stramenopiles</taxon>
        <taxon>Ochrophyta</taxon>
        <taxon>Bacillariophyta</taxon>
        <taxon>Coscinodiscophyceae</taxon>
        <taxon>Thalassiosirophycidae</taxon>
        <taxon>Thalassiosirales</taxon>
        <taxon>Thalassiosiraceae</taxon>
        <taxon>Thalassiosira</taxon>
    </lineage>
</organism>
<evidence type="ECO:0000256" key="3">
    <source>
        <dbReference type="ARBA" id="ARBA00022737"/>
    </source>
</evidence>
<feature type="non-terminal residue" evidence="10">
    <location>
        <position position="1"/>
    </location>
</feature>
<reference evidence="10 11" key="1">
    <citation type="journal article" date="2012" name="Genome Biol.">
        <title>Genome and low-iron response of an oceanic diatom adapted to chronic iron limitation.</title>
        <authorList>
            <person name="Lommer M."/>
            <person name="Specht M."/>
            <person name="Roy A.S."/>
            <person name="Kraemer L."/>
            <person name="Andreson R."/>
            <person name="Gutowska M.A."/>
            <person name="Wolf J."/>
            <person name="Bergner S.V."/>
            <person name="Schilhabel M.B."/>
            <person name="Klostermeier U.C."/>
            <person name="Beiko R.G."/>
            <person name="Rosenstiel P."/>
            <person name="Hippler M."/>
            <person name="Laroche J."/>
        </authorList>
    </citation>
    <scope>NUCLEOTIDE SEQUENCE [LARGE SCALE GENOMIC DNA]</scope>
    <source>
        <strain evidence="10 11">CCMP1005</strain>
    </source>
</reference>
<dbReference type="InterPro" id="IPR015943">
    <property type="entry name" value="WD40/YVTN_repeat-like_dom_sf"/>
</dbReference>
<dbReference type="SMART" id="SM00320">
    <property type="entry name" value="WD40"/>
    <property type="match status" value="5"/>
</dbReference>
<dbReference type="InterPro" id="IPR001680">
    <property type="entry name" value="WD40_rpt"/>
</dbReference>
<dbReference type="OMA" id="LATYQCV"/>
<dbReference type="InterPro" id="IPR000571">
    <property type="entry name" value="Znf_CCCH"/>
</dbReference>
<dbReference type="Pfam" id="PF23754">
    <property type="entry name" value="Beta-prop_IP5PC_F"/>
    <property type="match status" value="1"/>
</dbReference>
<dbReference type="Pfam" id="PF00642">
    <property type="entry name" value="zf-CCCH"/>
    <property type="match status" value="1"/>
</dbReference>
<accession>K0RDC7</accession>
<keyword evidence="2 7" id="KW-0479">Metal-binding</keyword>
<dbReference type="InterPro" id="IPR019775">
    <property type="entry name" value="WD40_repeat_CS"/>
</dbReference>
<keyword evidence="1 6" id="KW-0853">WD repeat</keyword>
<dbReference type="PROSITE" id="PS00678">
    <property type="entry name" value="WD_REPEATS_1"/>
    <property type="match status" value="1"/>
</dbReference>
<keyword evidence="3" id="KW-0677">Repeat</keyword>
<gene>
    <name evidence="10" type="ORF">THAOC_29115</name>
</gene>
<proteinExistence type="predicted"/>
<dbReference type="Pfam" id="PF00400">
    <property type="entry name" value="WD40"/>
    <property type="match status" value="2"/>
</dbReference>
<dbReference type="SUPFAM" id="SSF90229">
    <property type="entry name" value="CCCH zinc finger"/>
    <property type="match status" value="1"/>
</dbReference>
<evidence type="ECO:0000256" key="2">
    <source>
        <dbReference type="ARBA" id="ARBA00022723"/>
    </source>
</evidence>
<evidence type="ECO:0000259" key="9">
    <source>
        <dbReference type="PROSITE" id="PS50103"/>
    </source>
</evidence>
<evidence type="ECO:0000313" key="10">
    <source>
        <dbReference type="EMBL" id="EJK51688.1"/>
    </source>
</evidence>
<feature type="zinc finger region" description="C3H1-type" evidence="7">
    <location>
        <begin position="38"/>
        <end position="65"/>
    </location>
</feature>
<keyword evidence="5 7" id="KW-0862">Zinc</keyword>
<dbReference type="Gene3D" id="4.10.1000.10">
    <property type="entry name" value="Zinc finger, CCCH-type"/>
    <property type="match status" value="1"/>
</dbReference>
<dbReference type="InterPro" id="IPR036855">
    <property type="entry name" value="Znf_CCCH_sf"/>
</dbReference>
<dbReference type="PANTHER" id="PTHR22847:SF637">
    <property type="entry name" value="WD REPEAT DOMAIN 5B"/>
    <property type="match status" value="1"/>
</dbReference>
<feature type="region of interest" description="Disordered" evidence="8">
    <location>
        <begin position="1"/>
        <end position="35"/>
    </location>
</feature>
<dbReference type="AlphaFoldDB" id="K0RDC7"/>
<feature type="repeat" description="WD" evidence="6">
    <location>
        <begin position="254"/>
        <end position="293"/>
    </location>
</feature>
<dbReference type="SUPFAM" id="SSF50978">
    <property type="entry name" value="WD40 repeat-like"/>
    <property type="match status" value="1"/>
</dbReference>
<feature type="domain" description="C3H1-type" evidence="9">
    <location>
        <begin position="38"/>
        <end position="65"/>
    </location>
</feature>
<name>K0RDC7_THAOC</name>
<feature type="compositionally biased region" description="Gly residues" evidence="8">
    <location>
        <begin position="15"/>
        <end position="27"/>
    </location>
</feature>
<dbReference type="InterPro" id="IPR036322">
    <property type="entry name" value="WD40_repeat_dom_sf"/>
</dbReference>
<evidence type="ECO:0000256" key="5">
    <source>
        <dbReference type="ARBA" id="ARBA00022833"/>
    </source>
</evidence>
<feature type="repeat" description="WD" evidence="6">
    <location>
        <begin position="335"/>
        <end position="360"/>
    </location>
</feature>
<sequence>WGVRRSPSLDCSYGVRGGRGGRGGGRGGHNHNSGRGNDAQFKLCSNYIVGKCTHGDRCRFAHLLQIMATVDCSDKNKEFNSNNNYNNRNYHSKKKMSDRYKASSVAVWENQGQIKVFTGSYDGKWRLFNTGPAQPGQHGAQINQEFEHYVGGPIDVVHVASHYFFCAFECAPAEAPDSKAGMVHIWNLNNPSDPPMELWMSPMSKYAGSGKIRSLFTTPDGTVWSGGSDGIIRQWAFNPQGPDGKPGFVLTKTYYGHLGAVTGIALVKGNLWSSGMDGTLRIWNCDKAEQAHLIPANKNDRGNQNNGNPTPAQKGPGHSGPINEIVPFELPNDGGSFIMSSSNDGTVKVWNATNGDCVASESNPCGVTSISLTADIKGKPMLLSGLLNGDIMIRGTVSTPPLKSLTKIAKSFLNVGHDNTVNDICTGPGNTFYAVGDDGKLTVWQITGNFQL</sequence>
<dbReference type="GO" id="GO:0042393">
    <property type="term" value="F:histone binding"/>
    <property type="evidence" value="ECO:0007669"/>
    <property type="project" value="TreeGrafter"/>
</dbReference>
<dbReference type="Proteomes" id="UP000266841">
    <property type="component" value="Unassembled WGS sequence"/>
</dbReference>
<dbReference type="PANTHER" id="PTHR22847">
    <property type="entry name" value="WD40 REPEAT PROTEIN"/>
    <property type="match status" value="1"/>
</dbReference>
<evidence type="ECO:0000256" key="7">
    <source>
        <dbReference type="PROSITE-ProRule" id="PRU00723"/>
    </source>
</evidence>
<evidence type="ECO:0000256" key="4">
    <source>
        <dbReference type="ARBA" id="ARBA00022771"/>
    </source>
</evidence>
<protein>
    <recommendedName>
        <fullName evidence="9">C3H1-type domain-containing protein</fullName>
    </recommendedName>
</protein>
<dbReference type="PROSITE" id="PS50103">
    <property type="entry name" value="ZF_C3H1"/>
    <property type="match status" value="1"/>
</dbReference>
<feature type="region of interest" description="Disordered" evidence="8">
    <location>
        <begin position="295"/>
        <end position="322"/>
    </location>
</feature>
<dbReference type="GO" id="GO:0048188">
    <property type="term" value="C:Set1C/COMPASS complex"/>
    <property type="evidence" value="ECO:0007669"/>
    <property type="project" value="TreeGrafter"/>
</dbReference>
<dbReference type="eggNOG" id="KOG0274">
    <property type="taxonomic scope" value="Eukaryota"/>
</dbReference>